<organism evidence="1 2">
    <name type="scientific">Bathymodiolus azoricus thioautotrophic gill symbiont</name>
    <dbReference type="NCBI Taxonomy" id="235205"/>
    <lineage>
        <taxon>Bacteria</taxon>
        <taxon>Pseudomonadati</taxon>
        <taxon>Pseudomonadota</taxon>
        <taxon>Gammaproteobacteria</taxon>
        <taxon>sulfur-oxidizing symbionts</taxon>
    </lineage>
</organism>
<evidence type="ECO:0000313" key="2">
    <source>
        <dbReference type="Proteomes" id="UP000198559"/>
    </source>
</evidence>
<dbReference type="Proteomes" id="UP000198559">
    <property type="component" value="Unassembled WGS sequence"/>
</dbReference>
<evidence type="ECO:0000313" key="1">
    <source>
        <dbReference type="EMBL" id="SEH83707.1"/>
    </source>
</evidence>
<sequence length="46" mass="5178">MLTRKTDLSLSSQLCVLRKSRLSFLKSTRCLLLSSVITSTVSKTKF</sequence>
<accession>A0A1H6L5X3</accession>
<reference evidence="2" key="1">
    <citation type="submission" date="2016-06" db="EMBL/GenBank/DDBJ databases">
        <authorList>
            <person name="Petersen J."/>
            <person name="Sayavedra L."/>
        </authorList>
    </citation>
    <scope>NUCLEOTIDE SEQUENCE [LARGE SCALE GENOMIC DNA]</scope>
    <source>
        <strain evidence="2">BazSymB</strain>
    </source>
</reference>
<dbReference type="AlphaFoldDB" id="A0A1H6L5X3"/>
<dbReference type="EMBL" id="CVUD02000164">
    <property type="protein sequence ID" value="SEH83707.1"/>
    <property type="molecule type" value="Genomic_DNA"/>
</dbReference>
<proteinExistence type="predicted"/>
<protein>
    <submittedName>
        <fullName evidence="1">Uncharacterized protein</fullName>
    </submittedName>
</protein>
<dbReference type="STRING" id="235205.BAZSYMB_SCAFFOLD00080_8"/>
<gene>
    <name evidence="1" type="ORF">BAZSYMB_SCAFFOLD00080_8</name>
</gene>
<name>A0A1H6L5X3_9GAMM</name>